<accession>X0TP00</accession>
<feature type="non-terminal residue" evidence="1">
    <location>
        <position position="44"/>
    </location>
</feature>
<dbReference type="AlphaFoldDB" id="X0TP00"/>
<gene>
    <name evidence="1" type="ORF">S01H1_30116</name>
</gene>
<sequence>MKNKDYGFFVWHVFFHVLVLTLISEASSGLAQSRPNYEEAAVRK</sequence>
<evidence type="ECO:0000313" key="1">
    <source>
        <dbReference type="EMBL" id="GAF95293.1"/>
    </source>
</evidence>
<organism evidence="1">
    <name type="scientific">marine sediment metagenome</name>
    <dbReference type="NCBI Taxonomy" id="412755"/>
    <lineage>
        <taxon>unclassified sequences</taxon>
        <taxon>metagenomes</taxon>
        <taxon>ecological metagenomes</taxon>
    </lineage>
</organism>
<protein>
    <submittedName>
        <fullName evidence="1">Uncharacterized protein</fullName>
    </submittedName>
</protein>
<name>X0TP00_9ZZZZ</name>
<proteinExistence type="predicted"/>
<dbReference type="EMBL" id="BARS01018509">
    <property type="protein sequence ID" value="GAF95293.1"/>
    <property type="molecule type" value="Genomic_DNA"/>
</dbReference>
<reference evidence="1" key="1">
    <citation type="journal article" date="2014" name="Front. Microbiol.">
        <title>High frequency of phylogenetically diverse reductive dehalogenase-homologous genes in deep subseafloor sedimentary metagenomes.</title>
        <authorList>
            <person name="Kawai M."/>
            <person name="Futagami T."/>
            <person name="Toyoda A."/>
            <person name="Takaki Y."/>
            <person name="Nishi S."/>
            <person name="Hori S."/>
            <person name="Arai W."/>
            <person name="Tsubouchi T."/>
            <person name="Morono Y."/>
            <person name="Uchiyama I."/>
            <person name="Ito T."/>
            <person name="Fujiyama A."/>
            <person name="Inagaki F."/>
            <person name="Takami H."/>
        </authorList>
    </citation>
    <scope>NUCLEOTIDE SEQUENCE</scope>
    <source>
        <strain evidence="1">Expedition CK06-06</strain>
    </source>
</reference>
<comment type="caution">
    <text evidence="1">The sequence shown here is derived from an EMBL/GenBank/DDBJ whole genome shotgun (WGS) entry which is preliminary data.</text>
</comment>